<evidence type="ECO:0000313" key="1">
    <source>
        <dbReference type="EMBL" id="KID49754.1"/>
    </source>
</evidence>
<accession>A0A0B4EXU6</accession>
<dbReference type="EMBL" id="AUZI01000011">
    <property type="protein sequence ID" value="KID49754.1"/>
    <property type="molecule type" value="Genomic_DNA"/>
</dbReference>
<dbReference type="Proteomes" id="UP000031184">
    <property type="component" value="Unassembled WGS sequence"/>
</dbReference>
<name>A0A0B4EXU6_9FUSO</name>
<proteinExistence type="predicted"/>
<reference evidence="1 2" key="1">
    <citation type="submission" date="2013-08" db="EMBL/GenBank/DDBJ databases">
        <title>An opportunistic ruminal bacterium that causes liver abscesses in cattle.</title>
        <authorList>
            <person name="Benahmed F.H."/>
            <person name="Rasmussen M."/>
            <person name="Harbottle H."/>
            <person name="Soppet D."/>
            <person name="Nagaraja T.G."/>
            <person name="Davidson M."/>
        </authorList>
    </citation>
    <scope>NUCLEOTIDE SEQUENCE [LARGE SCALE GENOMIC DNA]</scope>
    <source>
        <strain evidence="1 2">B35</strain>
    </source>
</reference>
<dbReference type="PATRIC" id="fig|1226633.4.peg.594"/>
<gene>
    <name evidence="1" type="ORF">C095_02975</name>
</gene>
<comment type="caution">
    <text evidence="1">The sequence shown here is derived from an EMBL/GenBank/DDBJ whole genome shotgun (WGS) entry which is preliminary data.</text>
</comment>
<dbReference type="AlphaFoldDB" id="A0A0B4EXU6"/>
<protein>
    <submittedName>
        <fullName evidence="1">Uncharacterized protein</fullName>
    </submittedName>
</protein>
<evidence type="ECO:0000313" key="2">
    <source>
        <dbReference type="Proteomes" id="UP000031184"/>
    </source>
</evidence>
<sequence length="68" mass="7889">MHQTIEKNGSSPIFWRTMKPQFSLYAKGAKEVYLEFYQNPEDKTPSQKIVLDTKKTEQEIIGILKITA</sequence>
<organism evidence="1 2">
    <name type="scientific">Fusobacterium necrophorum subsp. funduliforme B35</name>
    <dbReference type="NCBI Taxonomy" id="1226633"/>
    <lineage>
        <taxon>Bacteria</taxon>
        <taxon>Fusobacteriati</taxon>
        <taxon>Fusobacteriota</taxon>
        <taxon>Fusobacteriia</taxon>
        <taxon>Fusobacteriales</taxon>
        <taxon>Fusobacteriaceae</taxon>
        <taxon>Fusobacterium</taxon>
    </lineage>
</organism>